<feature type="transmembrane region" description="Helical" evidence="1">
    <location>
        <begin position="7"/>
        <end position="25"/>
    </location>
</feature>
<dbReference type="AlphaFoldDB" id="A0AAW8TW38"/>
<proteinExistence type="predicted"/>
<dbReference type="EMBL" id="JARQBJ010000003">
    <property type="protein sequence ID" value="MDT2810223.1"/>
    <property type="molecule type" value="Genomic_DNA"/>
</dbReference>
<evidence type="ECO:0000256" key="1">
    <source>
        <dbReference type="SAM" id="Phobius"/>
    </source>
</evidence>
<accession>A0AAW8TW38</accession>
<feature type="transmembrane region" description="Helical" evidence="1">
    <location>
        <begin position="71"/>
        <end position="91"/>
    </location>
</feature>
<keyword evidence="1" id="KW-1133">Transmembrane helix</keyword>
<organism evidence="2 3">
    <name type="scientific">Enterococcus asini</name>
    <dbReference type="NCBI Taxonomy" id="57732"/>
    <lineage>
        <taxon>Bacteria</taxon>
        <taxon>Bacillati</taxon>
        <taxon>Bacillota</taxon>
        <taxon>Bacilli</taxon>
        <taxon>Lactobacillales</taxon>
        <taxon>Enterococcaceae</taxon>
        <taxon>Enterococcus</taxon>
    </lineage>
</organism>
<dbReference type="InterPro" id="IPR021299">
    <property type="entry name" value="DUF2871"/>
</dbReference>
<feature type="transmembrane region" description="Helical" evidence="1">
    <location>
        <begin position="103"/>
        <end position="126"/>
    </location>
</feature>
<reference evidence="2" key="1">
    <citation type="submission" date="2023-03" db="EMBL/GenBank/DDBJ databases">
        <authorList>
            <person name="Shen W."/>
            <person name="Cai J."/>
        </authorList>
    </citation>
    <scope>NUCLEOTIDE SEQUENCE</scope>
    <source>
        <strain evidence="2">B226-2</strain>
    </source>
</reference>
<protein>
    <submittedName>
        <fullName evidence="2">DUF2871 domain-containing protein</fullName>
    </submittedName>
</protein>
<dbReference type="Pfam" id="PF11070">
    <property type="entry name" value="DUF2871"/>
    <property type="match status" value="1"/>
</dbReference>
<sequence>MKKVMNSAVIYFIVAMVSGVFYREFTKMADFSGNTTLGVLHTHLLILGTGVALLLAFVFKKERPKNFNKLFIAYNISFPLMILTMLLRGIVEVKEITLSPALNAFLSGVAGLSHIGMAVCLLLFLLEIRKKYLKEIEEF</sequence>
<dbReference type="RefSeq" id="WP_270597251.1">
    <property type="nucleotide sequence ID" value="NZ_JAQESC010000003.1"/>
</dbReference>
<keyword evidence="1" id="KW-0812">Transmembrane</keyword>
<evidence type="ECO:0000313" key="3">
    <source>
        <dbReference type="Proteomes" id="UP001256711"/>
    </source>
</evidence>
<keyword evidence="1" id="KW-0472">Membrane</keyword>
<name>A0AAW8TW38_9ENTE</name>
<feature type="transmembrane region" description="Helical" evidence="1">
    <location>
        <begin position="37"/>
        <end position="59"/>
    </location>
</feature>
<gene>
    <name evidence="2" type="ORF">P7H43_06985</name>
</gene>
<dbReference type="Proteomes" id="UP001256711">
    <property type="component" value="Unassembled WGS sequence"/>
</dbReference>
<evidence type="ECO:0000313" key="2">
    <source>
        <dbReference type="EMBL" id="MDT2810223.1"/>
    </source>
</evidence>
<comment type="caution">
    <text evidence="2">The sequence shown here is derived from an EMBL/GenBank/DDBJ whole genome shotgun (WGS) entry which is preliminary data.</text>
</comment>